<feature type="compositionally biased region" description="Low complexity" evidence="1">
    <location>
        <begin position="154"/>
        <end position="167"/>
    </location>
</feature>
<dbReference type="EMBL" id="MAVT02000762">
    <property type="protein sequence ID" value="POS73634.1"/>
    <property type="molecule type" value="Genomic_DNA"/>
</dbReference>
<feature type="compositionally biased region" description="Acidic residues" evidence="1">
    <location>
        <begin position="120"/>
        <end position="153"/>
    </location>
</feature>
<dbReference type="InParanoid" id="A0A2P5HTP6"/>
<comment type="caution">
    <text evidence="2">The sequence shown here is derived from an EMBL/GenBank/DDBJ whole genome shotgun (WGS) entry which is preliminary data.</text>
</comment>
<evidence type="ECO:0000313" key="3">
    <source>
        <dbReference type="Proteomes" id="UP000094444"/>
    </source>
</evidence>
<dbReference type="AlphaFoldDB" id="A0A2P5HTP6"/>
<organism evidence="2 3">
    <name type="scientific">Diaporthe helianthi</name>
    <dbReference type="NCBI Taxonomy" id="158607"/>
    <lineage>
        <taxon>Eukaryota</taxon>
        <taxon>Fungi</taxon>
        <taxon>Dikarya</taxon>
        <taxon>Ascomycota</taxon>
        <taxon>Pezizomycotina</taxon>
        <taxon>Sordariomycetes</taxon>
        <taxon>Sordariomycetidae</taxon>
        <taxon>Diaporthales</taxon>
        <taxon>Diaporthaceae</taxon>
        <taxon>Diaporthe</taxon>
    </lineage>
</organism>
<feature type="region of interest" description="Disordered" evidence="1">
    <location>
        <begin position="226"/>
        <end position="246"/>
    </location>
</feature>
<name>A0A2P5HTP6_DIAHE</name>
<evidence type="ECO:0000313" key="2">
    <source>
        <dbReference type="EMBL" id="POS73634.1"/>
    </source>
</evidence>
<dbReference type="Proteomes" id="UP000094444">
    <property type="component" value="Unassembled WGS sequence"/>
</dbReference>
<feature type="region of interest" description="Disordered" evidence="1">
    <location>
        <begin position="60"/>
        <end position="173"/>
    </location>
</feature>
<gene>
    <name evidence="2" type="ORF">DHEL01_v207969</name>
</gene>
<proteinExistence type="predicted"/>
<feature type="compositionally biased region" description="Acidic residues" evidence="1">
    <location>
        <begin position="80"/>
        <end position="112"/>
    </location>
</feature>
<accession>A0A2P5HTP6</accession>
<evidence type="ECO:0000256" key="1">
    <source>
        <dbReference type="SAM" id="MobiDB-lite"/>
    </source>
</evidence>
<protein>
    <submittedName>
        <fullName evidence="2">Uncharacterized protein</fullName>
    </submittedName>
</protein>
<reference evidence="2" key="1">
    <citation type="submission" date="2017-09" db="EMBL/GenBank/DDBJ databases">
        <title>Polyketide synthases of a Diaporthe helianthi virulent isolate.</title>
        <authorList>
            <person name="Baroncelli R."/>
        </authorList>
    </citation>
    <scope>NUCLEOTIDE SEQUENCE [LARGE SCALE GENOMIC DNA]</scope>
    <source>
        <strain evidence="2">7/96</strain>
    </source>
</reference>
<sequence>MLRPRIASLEPGLADELTDMILEMEDEDIFELVYKIDDGYALRAQVDRFKDEILGFFAADSDETSDSDGLRILTPSSSEDMGDMEDESSPEDSDEGSWEDDDESSSEDDAANADERSSSEEEDYISEEEDYISEEEDYISEEGYSSDEGEPSSEEGSYSSGHSASSDETARPRAQGVQTLLNWQPPMRARTGPRASFLTIAGAPWATWQQQQPAGVRPMEAVRQAAPAARRGTTTTRAARTGTHDTATGCPEEVEIFGICCMVISAGAAVLYTLGACLGI</sequence>
<keyword evidence="3" id="KW-1185">Reference proteome</keyword>